<evidence type="ECO:0000256" key="4">
    <source>
        <dbReference type="ARBA" id="ARBA00022729"/>
    </source>
</evidence>
<dbReference type="Proteomes" id="UP000019063">
    <property type="component" value="Unassembled WGS sequence"/>
</dbReference>
<dbReference type="STRING" id="1379903.ATO8_16850"/>
<dbReference type="InterPro" id="IPR003760">
    <property type="entry name" value="PnrA-like"/>
</dbReference>
<dbReference type="AlphaFoldDB" id="W4HGS2"/>
<dbReference type="SUPFAM" id="SSF53822">
    <property type="entry name" value="Periplasmic binding protein-like I"/>
    <property type="match status" value="1"/>
</dbReference>
<feature type="compositionally biased region" description="Acidic residues" evidence="7">
    <location>
        <begin position="315"/>
        <end position="324"/>
    </location>
</feature>
<feature type="compositionally biased region" description="Gly residues" evidence="7">
    <location>
        <begin position="463"/>
        <end position="475"/>
    </location>
</feature>
<keyword evidence="3" id="KW-1003">Cell membrane</keyword>
<accession>W4HGS2</accession>
<dbReference type="EMBL" id="AQQW01000011">
    <property type="protein sequence ID" value="ETW11603.1"/>
    <property type="molecule type" value="Genomic_DNA"/>
</dbReference>
<comment type="subcellular location">
    <subcellularLocation>
        <location evidence="1">Cell membrane</location>
        <topology evidence="1">Lipid-anchor</topology>
    </subcellularLocation>
</comment>
<protein>
    <submittedName>
        <fullName evidence="9">Basic membrane lipoprotein</fullName>
    </submittedName>
</protein>
<gene>
    <name evidence="9" type="ORF">ATO8_16850</name>
</gene>
<evidence type="ECO:0000256" key="3">
    <source>
        <dbReference type="ARBA" id="ARBA00022475"/>
    </source>
</evidence>
<feature type="compositionally biased region" description="Gly residues" evidence="7">
    <location>
        <begin position="427"/>
        <end position="439"/>
    </location>
</feature>
<feature type="compositionally biased region" description="Low complexity" evidence="7">
    <location>
        <begin position="440"/>
        <end position="450"/>
    </location>
</feature>
<keyword evidence="10" id="KW-1185">Reference proteome</keyword>
<dbReference type="Pfam" id="PF00353">
    <property type="entry name" value="HemolysinCabind"/>
    <property type="match status" value="5"/>
</dbReference>
<dbReference type="InterPro" id="IPR018511">
    <property type="entry name" value="Hemolysin-typ_Ca-bd_CS"/>
</dbReference>
<dbReference type="GO" id="GO:0005886">
    <property type="term" value="C:plasma membrane"/>
    <property type="evidence" value="ECO:0007669"/>
    <property type="project" value="UniProtKB-SubCell"/>
</dbReference>
<evidence type="ECO:0000259" key="8">
    <source>
        <dbReference type="Pfam" id="PF02608"/>
    </source>
</evidence>
<dbReference type="PROSITE" id="PS00330">
    <property type="entry name" value="HEMOLYSIN_CALCIUM"/>
    <property type="match status" value="2"/>
</dbReference>
<evidence type="ECO:0000256" key="5">
    <source>
        <dbReference type="ARBA" id="ARBA00023136"/>
    </source>
</evidence>
<dbReference type="Gene3D" id="2.150.10.10">
    <property type="entry name" value="Serralysin-like metalloprotease, C-terminal"/>
    <property type="match status" value="2"/>
</dbReference>
<dbReference type="InterPro" id="IPR011049">
    <property type="entry name" value="Serralysin-like_metalloprot_C"/>
</dbReference>
<dbReference type="Pfam" id="PF02608">
    <property type="entry name" value="Bmp"/>
    <property type="match status" value="1"/>
</dbReference>
<evidence type="ECO:0000256" key="2">
    <source>
        <dbReference type="ARBA" id="ARBA00008610"/>
    </source>
</evidence>
<dbReference type="SUPFAM" id="SSF51120">
    <property type="entry name" value="beta-Roll"/>
    <property type="match status" value="2"/>
</dbReference>
<feature type="compositionally biased region" description="Acidic residues" evidence="7">
    <location>
        <begin position="348"/>
        <end position="359"/>
    </location>
</feature>
<feature type="compositionally biased region" description="Low complexity" evidence="7">
    <location>
        <begin position="413"/>
        <end position="426"/>
    </location>
</feature>
<dbReference type="eggNOG" id="COG2931">
    <property type="taxonomic scope" value="Bacteria"/>
</dbReference>
<evidence type="ECO:0000256" key="6">
    <source>
        <dbReference type="ARBA" id="ARBA00023288"/>
    </source>
</evidence>
<dbReference type="RefSeq" id="WP_081749831.1">
    <property type="nucleotide sequence ID" value="NZ_AQQW01000011.1"/>
</dbReference>
<dbReference type="Gene3D" id="3.40.50.2300">
    <property type="match status" value="2"/>
</dbReference>
<proteinExistence type="inferred from homology"/>
<keyword evidence="5" id="KW-0472">Membrane</keyword>
<reference evidence="9 10" key="1">
    <citation type="journal article" date="2014" name="Antonie Van Leeuwenhoek">
        <title>Roseivivax atlanticus sp. nov., isolated from surface seawater of the Atlantic Ocean.</title>
        <authorList>
            <person name="Li G."/>
            <person name="Lai Q."/>
            <person name="Liu X."/>
            <person name="Sun F."/>
            <person name="Shao Z."/>
        </authorList>
    </citation>
    <scope>NUCLEOTIDE SEQUENCE [LARGE SCALE GENOMIC DNA]</scope>
    <source>
        <strain evidence="9 10">22II-s10s</strain>
    </source>
</reference>
<evidence type="ECO:0000256" key="7">
    <source>
        <dbReference type="SAM" id="MobiDB-lite"/>
    </source>
</evidence>
<feature type="region of interest" description="Disordered" evidence="7">
    <location>
        <begin position="287"/>
        <end position="496"/>
    </location>
</feature>
<dbReference type="GO" id="GO:0005509">
    <property type="term" value="F:calcium ion binding"/>
    <property type="evidence" value="ECO:0007669"/>
    <property type="project" value="InterPro"/>
</dbReference>
<feature type="domain" description="ABC transporter substrate-binding protein PnrA-like" evidence="8">
    <location>
        <begin position="7"/>
        <end position="246"/>
    </location>
</feature>
<keyword evidence="6 9" id="KW-0449">Lipoprotein</keyword>
<evidence type="ECO:0000256" key="1">
    <source>
        <dbReference type="ARBA" id="ARBA00004193"/>
    </source>
</evidence>
<dbReference type="InterPro" id="IPR028082">
    <property type="entry name" value="Peripla_BP_I"/>
</dbReference>
<dbReference type="eggNOG" id="COG1744">
    <property type="taxonomic scope" value="Bacteria"/>
</dbReference>
<dbReference type="CDD" id="cd06354">
    <property type="entry name" value="PBP1_PrnA-like"/>
    <property type="match status" value="1"/>
</dbReference>
<comment type="similarity">
    <text evidence="2">Belongs to the BMP lipoprotein family.</text>
</comment>
<dbReference type="PRINTS" id="PR00313">
    <property type="entry name" value="CABNDNGRPT"/>
</dbReference>
<evidence type="ECO:0000313" key="10">
    <source>
        <dbReference type="Proteomes" id="UP000019063"/>
    </source>
</evidence>
<dbReference type="InterPro" id="IPR050957">
    <property type="entry name" value="BMP_lipoprotein"/>
</dbReference>
<dbReference type="PANTHER" id="PTHR34296">
    <property type="entry name" value="TRANSCRIPTIONAL ACTIVATOR PROTEIN MED"/>
    <property type="match status" value="1"/>
</dbReference>
<evidence type="ECO:0000313" key="9">
    <source>
        <dbReference type="EMBL" id="ETW11603.1"/>
    </source>
</evidence>
<keyword evidence="4" id="KW-0732">Signal</keyword>
<organism evidence="9 10">
    <name type="scientific">Roseivivax marinus</name>
    <dbReference type="NCBI Taxonomy" id="1379903"/>
    <lineage>
        <taxon>Bacteria</taxon>
        <taxon>Pseudomonadati</taxon>
        <taxon>Pseudomonadota</taxon>
        <taxon>Alphaproteobacteria</taxon>
        <taxon>Rhodobacterales</taxon>
        <taxon>Roseobacteraceae</taxon>
        <taxon>Roseivivax</taxon>
    </lineage>
</organism>
<dbReference type="PANTHER" id="PTHR34296:SF2">
    <property type="entry name" value="ABC TRANSPORTER GUANOSINE-BINDING PROTEIN NUPN"/>
    <property type="match status" value="1"/>
</dbReference>
<dbReference type="InterPro" id="IPR001343">
    <property type="entry name" value="Hemolysn_Ca-bd"/>
</dbReference>
<name>W4HGS2_9RHOB</name>
<comment type="caution">
    <text evidence="9">The sequence shown here is derived from an EMBL/GenBank/DDBJ whole genome shotgun (WGS) entry which is preliminary data.</text>
</comment>
<dbReference type="PATRIC" id="fig|1317118.6.peg.3469"/>
<sequence>MPAGIVYDLGGKYDQSFNEIASYGVNTLGDDLDMEIRELELQSEAQREQAFRRFAEAVGSPVIGVGEAARDAIVAVAPDYPDVSFVILGATLADPAAAPNVRAVSYDAYEMGYLAGVLSATASASGTVGFIGGMDIPLTRTYADGYEAGALSVHGNATVLVLMTGTTPSAWNDPVRGAELARTLIGQGADVFFSPAGGTALGVYQAVDDAGLSSVGLDLVDSLVFGASMITSIYPRWDMAVVDAVISEDGAAPGNVTLGIEQGFFGYIETPLLDGRLRSVLDAALAEAPVQPEEPPEPLDPIDSGDRIEGTGGDDVLDGTDGDDGILGQGGDDLIRAGSGNDNVAGSDGDDTAFGEDGNDFIGGGQGDDRLSGDAGNDTLGGGFGEDDMTGGEGNDVLAGGPDDDLLDGGAGDDTMGASFGDDTVLGGTGDDSLGGGAGRDSLSGDAGSDSIGGGEGDDTVNGGAGNDFLAGGGRADQIVGGPGNDTINGGEGSDRMSGGNGADIFVFNEPDPRVVDVIVGFEGGVDKLRLSEVENAPGSGLQGRLDALDITDAVVDGTPGVALNYEGQTIRISGVSASDLTLDDFEFI</sequence>